<sequence length="51" mass="5977">MAKHFDKQFKLDAIQYYHDHRDLGLVGCAKNLGISQQTLSRWQKELRDTGD</sequence>
<evidence type="ECO:0000313" key="3">
    <source>
        <dbReference type="Proteomes" id="UP000036503"/>
    </source>
</evidence>
<dbReference type="EMBL" id="LEKT01000005">
    <property type="protein sequence ID" value="KMO87486.1"/>
    <property type="molecule type" value="Genomic_DNA"/>
</dbReference>
<reference evidence="1 3" key="1">
    <citation type="submission" date="2015-06" db="EMBL/GenBank/DDBJ databases">
        <title>Draft genome sequence of beer spoilage bacterium Megasphaera cerevisiae type strain 20462.</title>
        <authorList>
            <person name="Kutumbaka K."/>
            <person name="Pasmowitz J."/>
            <person name="Mategko J."/>
            <person name="Reyes D."/>
            <person name="Friedrich A."/>
            <person name="Han S."/>
            <person name="Martens-Habbena W."/>
            <person name="Neal-McKinney J."/>
            <person name="Janagama H.K."/>
            <person name="Nadala C."/>
            <person name="Samadpour M."/>
        </authorList>
    </citation>
    <scope>NUCLEOTIDE SEQUENCE [LARGE SCALE GENOMIC DNA]</scope>
    <source>
        <strain evidence="1 3">DSM 20462</strain>
    </source>
</reference>
<comment type="caution">
    <text evidence="1">The sequence shown here is derived from an EMBL/GenBank/DDBJ whole genome shotgun (WGS) entry which is preliminary data.</text>
</comment>
<protein>
    <submittedName>
        <fullName evidence="1">Transposase</fullName>
    </submittedName>
</protein>
<organism evidence="1 3">
    <name type="scientific">Megasphaera cerevisiae DSM 20462</name>
    <dbReference type="NCBI Taxonomy" id="1122219"/>
    <lineage>
        <taxon>Bacteria</taxon>
        <taxon>Bacillati</taxon>
        <taxon>Bacillota</taxon>
        <taxon>Negativicutes</taxon>
        <taxon>Veillonellales</taxon>
        <taxon>Veillonellaceae</taxon>
        <taxon>Megasphaera</taxon>
    </lineage>
</organism>
<dbReference type="InterPro" id="IPR009057">
    <property type="entry name" value="Homeodomain-like_sf"/>
</dbReference>
<proteinExistence type="predicted"/>
<feature type="non-terminal residue" evidence="1">
    <location>
        <position position="51"/>
    </location>
</feature>
<dbReference type="OrthoDB" id="9813731at2"/>
<dbReference type="Gene3D" id="1.10.10.60">
    <property type="entry name" value="Homeodomain-like"/>
    <property type="match status" value="1"/>
</dbReference>
<evidence type="ECO:0000313" key="2">
    <source>
        <dbReference type="EMBL" id="KMO87486.1"/>
    </source>
</evidence>
<dbReference type="EMBL" id="LEKT01000124">
    <property type="protein sequence ID" value="KMO85148.1"/>
    <property type="molecule type" value="Genomic_DNA"/>
</dbReference>
<name>A0A0J6WSM3_9FIRM</name>
<keyword evidence="3" id="KW-1185">Reference proteome</keyword>
<dbReference type="AlphaFoldDB" id="A0A0J6WSM3"/>
<evidence type="ECO:0000313" key="1">
    <source>
        <dbReference type="EMBL" id="KMO85148.1"/>
    </source>
</evidence>
<gene>
    <name evidence="2" type="ORF">AB840_02775</name>
    <name evidence="1" type="ORF">AB840_15315</name>
</gene>
<dbReference type="SUPFAM" id="SSF46689">
    <property type="entry name" value="Homeodomain-like"/>
    <property type="match status" value="1"/>
</dbReference>
<accession>A0A0J6WSM3</accession>
<dbReference type="Proteomes" id="UP000036503">
    <property type="component" value="Unassembled WGS sequence"/>
</dbReference>
<dbReference type="InParanoid" id="A0A0J6WSM3"/>